<feature type="active site" description="Proton acceptor" evidence="11">
    <location>
        <position position="314"/>
    </location>
</feature>
<dbReference type="Gene3D" id="3.40.50.10210">
    <property type="match status" value="1"/>
</dbReference>
<dbReference type="NCBIfam" id="NF000996">
    <property type="entry name" value="PRK00105.1"/>
    <property type="match status" value="1"/>
</dbReference>
<dbReference type="GO" id="GO:0008939">
    <property type="term" value="F:nicotinate-nucleotide-dimethylbenzimidazole phosphoribosyltransferase activity"/>
    <property type="evidence" value="ECO:0007669"/>
    <property type="project" value="UniProtKB-EC"/>
</dbReference>
<evidence type="ECO:0000256" key="4">
    <source>
        <dbReference type="ARBA" id="ARBA00011991"/>
    </source>
</evidence>
<comment type="caution">
    <text evidence="12">The sequence shown here is derived from an EMBL/GenBank/DDBJ whole genome shotgun (WGS) entry which is preliminary data.</text>
</comment>
<organism evidence="12 13">
    <name type="scientific">Fusibacter bizertensis</name>
    <dbReference type="NCBI Taxonomy" id="1488331"/>
    <lineage>
        <taxon>Bacteria</taxon>
        <taxon>Bacillati</taxon>
        <taxon>Bacillota</taxon>
        <taxon>Clostridia</taxon>
        <taxon>Eubacteriales</taxon>
        <taxon>Eubacteriales Family XII. Incertae Sedis</taxon>
        <taxon>Fusibacter</taxon>
    </lineage>
</organism>
<dbReference type="SUPFAM" id="SSF52733">
    <property type="entry name" value="Nicotinate mononucleotide:5,6-dimethylbenzimidazole phosphoribosyltransferase (CobT)"/>
    <property type="match status" value="1"/>
</dbReference>
<evidence type="ECO:0000256" key="2">
    <source>
        <dbReference type="ARBA" id="ARBA00005049"/>
    </source>
</evidence>
<dbReference type="InterPro" id="IPR036087">
    <property type="entry name" value="Nict_dMeBzImd_PRibTrfase_sf"/>
</dbReference>
<dbReference type="InterPro" id="IPR003200">
    <property type="entry name" value="Nict_dMeBzImd_PRibTrfase"/>
</dbReference>
<protein>
    <recommendedName>
        <fullName evidence="5 11">Nicotinate-nucleotide--dimethylbenzimidazole phosphoribosyltransferase</fullName>
        <shortName evidence="11">NN:DBI PRT</shortName>
        <ecNumber evidence="4 11">2.4.2.21</ecNumber>
    </recommendedName>
    <alternativeName>
        <fullName evidence="9 11">N(1)-alpha-phosphoribosyltransferase</fullName>
    </alternativeName>
</protein>
<dbReference type="Pfam" id="PF02277">
    <property type="entry name" value="DBI_PRT"/>
    <property type="match status" value="1"/>
</dbReference>
<accession>A0ABT6NA05</accession>
<keyword evidence="13" id="KW-1185">Reference proteome</keyword>
<name>A0ABT6NA05_9FIRM</name>
<dbReference type="HAMAP" id="MF_00230">
    <property type="entry name" value="CobT"/>
    <property type="match status" value="1"/>
</dbReference>
<dbReference type="Proteomes" id="UP001158045">
    <property type="component" value="Unassembled WGS sequence"/>
</dbReference>
<comment type="catalytic activity">
    <reaction evidence="10 11">
        <text>5,6-dimethylbenzimidazole + nicotinate beta-D-ribonucleotide = alpha-ribazole 5'-phosphate + nicotinate + H(+)</text>
        <dbReference type="Rhea" id="RHEA:11196"/>
        <dbReference type="ChEBI" id="CHEBI:15378"/>
        <dbReference type="ChEBI" id="CHEBI:15890"/>
        <dbReference type="ChEBI" id="CHEBI:32544"/>
        <dbReference type="ChEBI" id="CHEBI:57502"/>
        <dbReference type="ChEBI" id="CHEBI:57918"/>
        <dbReference type="EC" id="2.4.2.21"/>
    </reaction>
</comment>
<dbReference type="InterPro" id="IPR023195">
    <property type="entry name" value="Nict_dMeBzImd_PRibTrfase_N"/>
</dbReference>
<comment type="function">
    <text evidence="1 11">Catalyzes the synthesis of alpha-ribazole-5'-phosphate from nicotinate mononucleotide (NAMN) and 5,6-dimethylbenzimidazole (DMB).</text>
</comment>
<comment type="similarity">
    <text evidence="3 11">Belongs to the CobT family.</text>
</comment>
<dbReference type="EC" id="2.4.2.21" evidence="4 11"/>
<evidence type="ECO:0000256" key="3">
    <source>
        <dbReference type="ARBA" id="ARBA00007110"/>
    </source>
</evidence>
<comment type="pathway">
    <text evidence="2 11">Nucleoside biosynthesis; alpha-ribazole biosynthesis; alpha-ribazole from 5,6-dimethylbenzimidazole: step 1/2.</text>
</comment>
<reference evidence="12 13" key="1">
    <citation type="submission" date="2023-04" db="EMBL/GenBank/DDBJ databases">
        <title>Fusibacter bizertensis strain WBS, isolated from littoral bottom sediments of the Arctic seas - biochemical and genomic analysis.</title>
        <authorList>
            <person name="Brioukhanov A.L."/>
        </authorList>
    </citation>
    <scope>NUCLEOTIDE SEQUENCE [LARGE SCALE GENOMIC DNA]</scope>
    <source>
        <strain evidence="12 13">WBS</strain>
    </source>
</reference>
<dbReference type="Gene3D" id="1.10.1610.10">
    <property type="match status" value="1"/>
</dbReference>
<evidence type="ECO:0000256" key="6">
    <source>
        <dbReference type="ARBA" id="ARBA00022573"/>
    </source>
</evidence>
<evidence type="ECO:0000256" key="9">
    <source>
        <dbReference type="ARBA" id="ARBA00030686"/>
    </source>
</evidence>
<sequence>MKNQLSKITPLHQEIMHQTRARVDSLVKPQGSLGALEEIAIKLSGIYGTTKPKIEKKAVIVMCADHGVCAEGIASAPPVVTWVQSLNIAKGVSGVGALAKAAGATVYTVDIGIDQPDKHPTLIDKRILNGSGNISKGNAMTYKEATDAVQVGIDMVKRAVDEGHNLIATGEMGIGNTTPSTAILALLTGKSPFEITGVGANFPVDQLDHKAAVIEKSISGKKINLDDPIDIIASVGGLDIAGMTGIMLGGAIYRVPVIVDGYISTVSAILASKLVPNLNDFIFASHASEEKSAALATSLLGLKPYLNLNMRLGEGSGAVLAFNLLEAACTMNNDMITFEEAGIGVV</sequence>
<evidence type="ECO:0000256" key="8">
    <source>
        <dbReference type="ARBA" id="ARBA00022679"/>
    </source>
</evidence>
<evidence type="ECO:0000313" key="13">
    <source>
        <dbReference type="Proteomes" id="UP001158045"/>
    </source>
</evidence>
<evidence type="ECO:0000256" key="10">
    <source>
        <dbReference type="ARBA" id="ARBA00047340"/>
    </source>
</evidence>
<evidence type="ECO:0000256" key="11">
    <source>
        <dbReference type="HAMAP-Rule" id="MF_00230"/>
    </source>
</evidence>
<gene>
    <name evidence="11 12" type="primary">cobT</name>
    <name evidence="12" type="ORF">QE109_03770</name>
</gene>
<dbReference type="PANTHER" id="PTHR43463:SF1">
    <property type="entry name" value="NICOTINATE-NUCLEOTIDE--DIMETHYLBENZIMIDAZOLE PHOSPHORIBOSYLTRANSFERASE"/>
    <property type="match status" value="1"/>
</dbReference>
<dbReference type="CDD" id="cd02439">
    <property type="entry name" value="DMB-PRT_CobT"/>
    <property type="match status" value="1"/>
</dbReference>
<dbReference type="RefSeq" id="WP_281093062.1">
    <property type="nucleotide sequence ID" value="NZ_JARYZI010000002.1"/>
</dbReference>
<evidence type="ECO:0000256" key="1">
    <source>
        <dbReference type="ARBA" id="ARBA00002197"/>
    </source>
</evidence>
<dbReference type="PANTHER" id="PTHR43463">
    <property type="entry name" value="NICOTINATE-NUCLEOTIDE--DIMETHYLBENZIMIDAZOLE PHOSPHORIBOSYLTRANSFERASE"/>
    <property type="match status" value="1"/>
</dbReference>
<dbReference type="InterPro" id="IPR017846">
    <property type="entry name" value="Nict_dMeBzImd_PRibTrfase_bact"/>
</dbReference>
<evidence type="ECO:0000256" key="7">
    <source>
        <dbReference type="ARBA" id="ARBA00022676"/>
    </source>
</evidence>
<proteinExistence type="inferred from homology"/>
<evidence type="ECO:0000313" key="12">
    <source>
        <dbReference type="EMBL" id="MDH8677250.1"/>
    </source>
</evidence>
<keyword evidence="8 11" id="KW-0808">Transferase</keyword>
<keyword evidence="7 11" id="KW-0328">Glycosyltransferase</keyword>
<keyword evidence="6 11" id="KW-0169">Cobalamin biosynthesis</keyword>
<evidence type="ECO:0000256" key="5">
    <source>
        <dbReference type="ARBA" id="ARBA00015486"/>
    </source>
</evidence>
<dbReference type="NCBIfam" id="TIGR03160">
    <property type="entry name" value="cobT_DBIPRT"/>
    <property type="match status" value="1"/>
</dbReference>
<dbReference type="EMBL" id="JARYZI010000002">
    <property type="protein sequence ID" value="MDH8677250.1"/>
    <property type="molecule type" value="Genomic_DNA"/>
</dbReference>